<keyword evidence="1" id="KW-0812">Transmembrane</keyword>
<dbReference type="InterPro" id="IPR030802">
    <property type="entry name" value="Permease_MalE"/>
</dbReference>
<feature type="domain" description="STAS" evidence="2">
    <location>
        <begin position="20"/>
        <end position="67"/>
    </location>
</feature>
<dbReference type="RefSeq" id="WP_377045397.1">
    <property type="nucleotide sequence ID" value="NZ_JBHLUN010000010.1"/>
</dbReference>
<dbReference type="PANTHER" id="PTHR30188">
    <property type="entry name" value="ABC TRANSPORTER PERMEASE PROTEIN-RELATED"/>
    <property type="match status" value="1"/>
</dbReference>
<feature type="transmembrane region" description="Helical" evidence="1">
    <location>
        <begin position="314"/>
        <end position="333"/>
    </location>
</feature>
<name>A0ABV6JVJ5_9PROT</name>
<feature type="transmembrane region" description="Helical" evidence="1">
    <location>
        <begin position="253"/>
        <end position="274"/>
    </location>
</feature>
<evidence type="ECO:0000313" key="4">
    <source>
        <dbReference type="Proteomes" id="UP001589865"/>
    </source>
</evidence>
<gene>
    <name evidence="3" type="ORF">ACFFGY_15455</name>
</gene>
<protein>
    <submittedName>
        <fullName evidence="3">ABC transporter permease</fullName>
    </submittedName>
</protein>
<feature type="transmembrane region" description="Helical" evidence="1">
    <location>
        <begin position="168"/>
        <end position="187"/>
    </location>
</feature>
<evidence type="ECO:0000256" key="1">
    <source>
        <dbReference type="SAM" id="Phobius"/>
    </source>
</evidence>
<accession>A0ABV6JVJ5</accession>
<sequence>MTLGGQPLAPPEVRREGDRLHLGGALVTETTAPVWDEVLRAAAGAQVLDLAGVTVLDTTGAALVVEAAGGGGKDTQFAAAIEGAAPKVAAVLERAREALARPVPVVRVRRLPVLAQLGAWGVGKWRDAQGGTAFLGEAASTVLRAVLRPWQVGLNEVMRHLDEVGTRSFPLVVLLGVLIGLILAFQSSVPLRVYGGESFIPMLVGISLLRELGPLLAGVILAGRTGSAFAAELGTMTVNEEIDALRIMGIDPMVMLVLPRLVAATVAMPVMTLLMDLSGLIGMAGVMMSLGYPPIFVVHSLIDGVGLGDLWQGLAKSAVFGMVIAGIGSRAGLSAGGGPRAVGDAATEAVVGGIVSIVLLDGLFAVLFYRLGI</sequence>
<dbReference type="Proteomes" id="UP001589865">
    <property type="component" value="Unassembled WGS sequence"/>
</dbReference>
<dbReference type="Pfam" id="PF02405">
    <property type="entry name" value="MlaE"/>
    <property type="match status" value="1"/>
</dbReference>
<dbReference type="EMBL" id="JBHLUN010000010">
    <property type="protein sequence ID" value="MFC0409649.1"/>
    <property type="molecule type" value="Genomic_DNA"/>
</dbReference>
<comment type="caution">
    <text evidence="3">The sequence shown here is derived from an EMBL/GenBank/DDBJ whole genome shotgun (WGS) entry which is preliminary data.</text>
</comment>
<dbReference type="InterPro" id="IPR002645">
    <property type="entry name" value="STAS_dom"/>
</dbReference>
<keyword evidence="1" id="KW-0472">Membrane</keyword>
<reference evidence="3 4" key="1">
    <citation type="submission" date="2024-09" db="EMBL/GenBank/DDBJ databases">
        <authorList>
            <person name="Sun Q."/>
            <person name="Mori K."/>
        </authorList>
    </citation>
    <scope>NUCLEOTIDE SEQUENCE [LARGE SCALE GENOMIC DNA]</scope>
    <source>
        <strain evidence="3 4">TBRC 5777</strain>
    </source>
</reference>
<organism evidence="3 4">
    <name type="scientific">Roseomonas elaeocarpi</name>
    <dbReference type="NCBI Taxonomy" id="907779"/>
    <lineage>
        <taxon>Bacteria</taxon>
        <taxon>Pseudomonadati</taxon>
        <taxon>Pseudomonadota</taxon>
        <taxon>Alphaproteobacteria</taxon>
        <taxon>Acetobacterales</taxon>
        <taxon>Roseomonadaceae</taxon>
        <taxon>Roseomonas</taxon>
    </lineage>
</organism>
<keyword evidence="4" id="KW-1185">Reference proteome</keyword>
<evidence type="ECO:0000313" key="3">
    <source>
        <dbReference type="EMBL" id="MFC0409649.1"/>
    </source>
</evidence>
<dbReference type="PROSITE" id="PS50801">
    <property type="entry name" value="STAS"/>
    <property type="match status" value="1"/>
</dbReference>
<feature type="transmembrane region" description="Helical" evidence="1">
    <location>
        <begin position="345"/>
        <end position="369"/>
    </location>
</feature>
<proteinExistence type="predicted"/>
<evidence type="ECO:0000259" key="2">
    <source>
        <dbReference type="PROSITE" id="PS50801"/>
    </source>
</evidence>
<dbReference type="PANTHER" id="PTHR30188:SF3">
    <property type="entry name" value="ABC TRANSPORTER PERMEASE"/>
    <property type="match status" value="1"/>
</dbReference>
<keyword evidence="1" id="KW-1133">Transmembrane helix</keyword>
<feature type="transmembrane region" description="Helical" evidence="1">
    <location>
        <begin position="280"/>
        <end position="302"/>
    </location>
</feature>
<feature type="transmembrane region" description="Helical" evidence="1">
    <location>
        <begin position="199"/>
        <end position="222"/>
    </location>
</feature>